<dbReference type="Proteomes" id="UP001589838">
    <property type="component" value="Unassembled WGS sequence"/>
</dbReference>
<name>A0ABV6K934_9BACI</name>
<evidence type="ECO:0000256" key="3">
    <source>
        <dbReference type="ARBA" id="ARBA00010772"/>
    </source>
</evidence>
<comment type="caution">
    <text evidence="11">The sequence shown here is derived from an EMBL/GenBank/DDBJ whole genome shotgun (WGS) entry which is preliminary data.</text>
</comment>
<sequence length="312" mass="35477">MSKEILFFEPVFKERIWGGDLLAKSFGYEIPSSKTGECWAISAHEHGQSVVKNGTYQGVTLGDLWSKHRELFGNAKGDKFPILTKILDATTELSVQVHPNDEYADKYENGEFGKTECWYIIDCKEDAELILGHHAKTKTELEEMLKNGRWDAFIRKIKIKKGDFIFVPSGTVHAICEGTMILETQQNSDVTYRIYDFDRTDDVGNKRDLHLDQSIDVITVPHEDVQLQFETVEYGDLAVTSFVKTDFFTVEEWNINGQGSKEHGENFLLVSVIEGEARLNNEPIQKGDHFMLPRGFGEIKVDGKAKLIVSYL</sequence>
<dbReference type="NCBIfam" id="TIGR00218">
    <property type="entry name" value="manA"/>
    <property type="match status" value="2"/>
</dbReference>
<dbReference type="PANTHER" id="PTHR42742:SF3">
    <property type="entry name" value="FRUCTOKINASE"/>
    <property type="match status" value="1"/>
</dbReference>
<evidence type="ECO:0000256" key="5">
    <source>
        <dbReference type="ARBA" id="ARBA00022723"/>
    </source>
</evidence>
<evidence type="ECO:0000259" key="9">
    <source>
        <dbReference type="Pfam" id="PF20511"/>
    </source>
</evidence>
<feature type="domain" description="Mannose-6-phosphate isomerase cupin" evidence="10">
    <location>
        <begin position="239"/>
        <end position="311"/>
    </location>
</feature>
<accession>A0ABV6K934</accession>
<evidence type="ECO:0000259" key="10">
    <source>
        <dbReference type="Pfam" id="PF21621"/>
    </source>
</evidence>
<dbReference type="InterPro" id="IPR001250">
    <property type="entry name" value="Man6P_Isoase-1"/>
</dbReference>
<dbReference type="Pfam" id="PF20511">
    <property type="entry name" value="PMI_typeI_cat"/>
    <property type="match status" value="1"/>
</dbReference>
<proteinExistence type="inferred from homology"/>
<reference evidence="11 12" key="1">
    <citation type="submission" date="2024-09" db="EMBL/GenBank/DDBJ databases">
        <authorList>
            <person name="Sun Q."/>
            <person name="Mori K."/>
        </authorList>
    </citation>
    <scope>NUCLEOTIDE SEQUENCE [LARGE SCALE GENOMIC DNA]</scope>
    <source>
        <strain evidence="11 12">NCAIM B.02610</strain>
    </source>
</reference>
<organism evidence="11 12">
    <name type="scientific">Halalkalibacter kiskunsagensis</name>
    <dbReference type="NCBI Taxonomy" id="1548599"/>
    <lineage>
        <taxon>Bacteria</taxon>
        <taxon>Bacillati</taxon>
        <taxon>Bacillota</taxon>
        <taxon>Bacilli</taxon>
        <taxon>Bacillales</taxon>
        <taxon>Bacillaceae</taxon>
        <taxon>Halalkalibacter</taxon>
    </lineage>
</organism>
<evidence type="ECO:0000256" key="6">
    <source>
        <dbReference type="ARBA" id="ARBA00022833"/>
    </source>
</evidence>
<comment type="cofactor">
    <cofactor evidence="2 8">
        <name>Zn(2+)</name>
        <dbReference type="ChEBI" id="CHEBI:29105"/>
    </cofactor>
</comment>
<keyword evidence="7 8" id="KW-0413">Isomerase</keyword>
<dbReference type="Pfam" id="PF21621">
    <property type="entry name" value="MPI_cupin_dom"/>
    <property type="match status" value="1"/>
</dbReference>
<dbReference type="CDD" id="cd07010">
    <property type="entry name" value="cupin_PMI_type_I_N_bac"/>
    <property type="match status" value="1"/>
</dbReference>
<comment type="similarity">
    <text evidence="3 8">Belongs to the mannose-6-phosphate isomerase type 1 family.</text>
</comment>
<evidence type="ECO:0000256" key="7">
    <source>
        <dbReference type="ARBA" id="ARBA00023235"/>
    </source>
</evidence>
<gene>
    <name evidence="11" type="primary">manA</name>
    <name evidence="11" type="ORF">ACFFHM_04555</name>
</gene>
<evidence type="ECO:0000256" key="8">
    <source>
        <dbReference type="PIRNR" id="PIRNR036894"/>
    </source>
</evidence>
<keyword evidence="6 8" id="KW-0862">Zinc</keyword>
<dbReference type="InterPro" id="IPR049071">
    <property type="entry name" value="MPI_cupin_dom"/>
</dbReference>
<dbReference type="RefSeq" id="WP_335962041.1">
    <property type="nucleotide sequence ID" value="NZ_JAXBLX010000023.1"/>
</dbReference>
<dbReference type="Gene3D" id="2.60.120.10">
    <property type="entry name" value="Jelly Rolls"/>
    <property type="match status" value="2"/>
</dbReference>
<keyword evidence="5 8" id="KW-0479">Metal-binding</keyword>
<evidence type="ECO:0000256" key="2">
    <source>
        <dbReference type="ARBA" id="ARBA00001947"/>
    </source>
</evidence>
<dbReference type="InterPro" id="IPR051804">
    <property type="entry name" value="Carb_Metab_Reg_Kinase/Isom"/>
</dbReference>
<dbReference type="InterPro" id="IPR014710">
    <property type="entry name" value="RmlC-like_jellyroll"/>
</dbReference>
<evidence type="ECO:0000313" key="12">
    <source>
        <dbReference type="Proteomes" id="UP001589838"/>
    </source>
</evidence>
<evidence type="ECO:0000256" key="1">
    <source>
        <dbReference type="ARBA" id="ARBA00000757"/>
    </source>
</evidence>
<dbReference type="PIRSF" id="PIRSF036894">
    <property type="entry name" value="PMI_Firm_short"/>
    <property type="match status" value="1"/>
</dbReference>
<dbReference type="SUPFAM" id="SSF51182">
    <property type="entry name" value="RmlC-like cupins"/>
    <property type="match status" value="1"/>
</dbReference>
<protein>
    <recommendedName>
        <fullName evidence="4 8">Mannose-6-phosphate isomerase</fullName>
        <ecNumber evidence="4 8">5.3.1.8</ecNumber>
    </recommendedName>
</protein>
<dbReference type="GO" id="GO:0004476">
    <property type="term" value="F:mannose-6-phosphate isomerase activity"/>
    <property type="evidence" value="ECO:0007669"/>
    <property type="project" value="UniProtKB-EC"/>
</dbReference>
<dbReference type="InterPro" id="IPR014628">
    <property type="entry name" value="Man6P_isomerase_Firm_short"/>
</dbReference>
<comment type="catalytic activity">
    <reaction evidence="1 8">
        <text>D-mannose 6-phosphate = D-fructose 6-phosphate</text>
        <dbReference type="Rhea" id="RHEA:12356"/>
        <dbReference type="ChEBI" id="CHEBI:58735"/>
        <dbReference type="ChEBI" id="CHEBI:61527"/>
        <dbReference type="EC" id="5.3.1.8"/>
    </reaction>
</comment>
<dbReference type="EMBL" id="JBHLUX010000013">
    <property type="protein sequence ID" value="MFC0469821.1"/>
    <property type="molecule type" value="Genomic_DNA"/>
</dbReference>
<evidence type="ECO:0000313" key="11">
    <source>
        <dbReference type="EMBL" id="MFC0469821.1"/>
    </source>
</evidence>
<dbReference type="EC" id="5.3.1.8" evidence="4 8"/>
<dbReference type="InterPro" id="IPR046457">
    <property type="entry name" value="PMI_typeI_cat"/>
</dbReference>
<feature type="domain" description="Phosphomannose isomerase type I catalytic" evidence="9">
    <location>
        <begin position="8"/>
        <end position="111"/>
    </location>
</feature>
<evidence type="ECO:0000256" key="4">
    <source>
        <dbReference type="ARBA" id="ARBA00011956"/>
    </source>
</evidence>
<dbReference type="InterPro" id="IPR011051">
    <property type="entry name" value="RmlC_Cupin_sf"/>
</dbReference>
<keyword evidence="12" id="KW-1185">Reference proteome</keyword>
<dbReference type="PANTHER" id="PTHR42742">
    <property type="entry name" value="TRANSCRIPTIONAL REPRESSOR MPRA"/>
    <property type="match status" value="1"/>
</dbReference>